<dbReference type="EMBL" id="NMUH01007212">
    <property type="protein sequence ID" value="MQM16862.1"/>
    <property type="molecule type" value="Genomic_DNA"/>
</dbReference>
<protein>
    <submittedName>
        <fullName evidence="1">Uncharacterized protein</fullName>
    </submittedName>
</protein>
<evidence type="ECO:0000313" key="2">
    <source>
        <dbReference type="Proteomes" id="UP000652761"/>
    </source>
</evidence>
<comment type="caution">
    <text evidence="1">The sequence shown here is derived from an EMBL/GenBank/DDBJ whole genome shotgun (WGS) entry which is preliminary data.</text>
</comment>
<proteinExistence type="predicted"/>
<dbReference type="Proteomes" id="UP000652761">
    <property type="component" value="Unassembled WGS sequence"/>
</dbReference>
<accession>A0A843XC33</accession>
<keyword evidence="2" id="KW-1185">Reference proteome</keyword>
<dbReference type="AlphaFoldDB" id="A0A843XC33"/>
<reference evidence="1" key="1">
    <citation type="submission" date="2017-07" db="EMBL/GenBank/DDBJ databases">
        <title>Taro Niue Genome Assembly and Annotation.</title>
        <authorList>
            <person name="Atibalentja N."/>
            <person name="Keating K."/>
            <person name="Fields C.J."/>
        </authorList>
    </citation>
    <scope>NUCLEOTIDE SEQUENCE</scope>
    <source>
        <strain evidence="1">Niue_2</strain>
        <tissue evidence="1">Leaf</tissue>
    </source>
</reference>
<evidence type="ECO:0000313" key="1">
    <source>
        <dbReference type="EMBL" id="MQM16862.1"/>
    </source>
</evidence>
<gene>
    <name evidence="1" type="ORF">Taro_049822</name>
</gene>
<organism evidence="1 2">
    <name type="scientific">Colocasia esculenta</name>
    <name type="common">Wild taro</name>
    <name type="synonym">Arum esculentum</name>
    <dbReference type="NCBI Taxonomy" id="4460"/>
    <lineage>
        <taxon>Eukaryota</taxon>
        <taxon>Viridiplantae</taxon>
        <taxon>Streptophyta</taxon>
        <taxon>Embryophyta</taxon>
        <taxon>Tracheophyta</taxon>
        <taxon>Spermatophyta</taxon>
        <taxon>Magnoliopsida</taxon>
        <taxon>Liliopsida</taxon>
        <taxon>Araceae</taxon>
        <taxon>Aroideae</taxon>
        <taxon>Colocasieae</taxon>
        <taxon>Colocasia</taxon>
    </lineage>
</organism>
<name>A0A843XC33_COLES</name>
<sequence>VYADFVMVVSTHPLLERGICIQRSRAAPPKGEEGEEEGEEEEELEIARVLIQIAKFLLFTQSLSSFIKVTYPIPNKQFMDHNSINLVIDPYSILVERYKVYIALRQEMLAHNIAYPISICKT</sequence>
<feature type="non-terminal residue" evidence="1">
    <location>
        <position position="1"/>
    </location>
</feature>